<organism evidence="2 3">
    <name type="scientific">Solitalea canadensis (strain ATCC 29591 / DSM 3403 / JCM 21819 / LMG 8368 / NBRC 15130 / NCIMB 12057 / USAM 9D)</name>
    <name type="common">Flexibacter canadensis</name>
    <dbReference type="NCBI Taxonomy" id="929556"/>
    <lineage>
        <taxon>Bacteria</taxon>
        <taxon>Pseudomonadati</taxon>
        <taxon>Bacteroidota</taxon>
        <taxon>Sphingobacteriia</taxon>
        <taxon>Sphingobacteriales</taxon>
        <taxon>Sphingobacteriaceae</taxon>
        <taxon>Solitalea</taxon>
    </lineage>
</organism>
<dbReference type="PANTHER" id="PTHR22916:SF67">
    <property type="entry name" value="COLANIC ACID BIOSYNTHESIS GLYCOSYL TRANSFERASE WCAE-RELATED"/>
    <property type="match status" value="1"/>
</dbReference>
<keyword evidence="3" id="KW-1185">Reference proteome</keyword>
<dbReference type="InterPro" id="IPR001173">
    <property type="entry name" value="Glyco_trans_2-like"/>
</dbReference>
<evidence type="ECO:0000259" key="1">
    <source>
        <dbReference type="Pfam" id="PF00535"/>
    </source>
</evidence>
<dbReference type="STRING" id="929556.Solca_4257"/>
<evidence type="ECO:0000313" key="3">
    <source>
        <dbReference type="Proteomes" id="UP000007590"/>
    </source>
</evidence>
<dbReference type="Proteomes" id="UP000007590">
    <property type="component" value="Chromosome"/>
</dbReference>
<dbReference type="RefSeq" id="WP_014682469.1">
    <property type="nucleotide sequence ID" value="NC_017770.1"/>
</dbReference>
<name>H8KM65_SOLCM</name>
<feature type="domain" description="Glycosyltransferase 2-like" evidence="1">
    <location>
        <begin position="20"/>
        <end position="168"/>
    </location>
</feature>
<dbReference type="AlphaFoldDB" id="H8KM65"/>
<dbReference type="HOGENOM" id="CLU_025996_21_1_10"/>
<dbReference type="Pfam" id="PF00535">
    <property type="entry name" value="Glycos_transf_2"/>
    <property type="match status" value="1"/>
</dbReference>
<keyword evidence="2" id="KW-0808">Transferase</keyword>
<dbReference type="KEGG" id="scn:Solca_4257"/>
<protein>
    <submittedName>
        <fullName evidence="2">Glycosyl transferase</fullName>
    </submittedName>
</protein>
<evidence type="ECO:0000313" key="2">
    <source>
        <dbReference type="EMBL" id="AFD09247.1"/>
    </source>
</evidence>
<gene>
    <name evidence="2" type="ordered locus">Solca_4257</name>
</gene>
<dbReference type="PANTHER" id="PTHR22916">
    <property type="entry name" value="GLYCOSYLTRANSFERASE"/>
    <property type="match status" value="1"/>
</dbReference>
<proteinExistence type="predicted"/>
<dbReference type="CDD" id="cd06433">
    <property type="entry name" value="GT_2_WfgS_like"/>
    <property type="match status" value="1"/>
</dbReference>
<dbReference type="SUPFAM" id="SSF53448">
    <property type="entry name" value="Nucleotide-diphospho-sugar transferases"/>
    <property type="match status" value="1"/>
</dbReference>
<accession>H8KM65</accession>
<dbReference type="eggNOG" id="COG1216">
    <property type="taxonomic scope" value="Bacteria"/>
</dbReference>
<dbReference type="EMBL" id="CP003349">
    <property type="protein sequence ID" value="AFD09247.1"/>
    <property type="molecule type" value="Genomic_DNA"/>
</dbReference>
<dbReference type="InterPro" id="IPR029044">
    <property type="entry name" value="Nucleotide-diphossugar_trans"/>
</dbReference>
<dbReference type="Gene3D" id="3.90.550.10">
    <property type="entry name" value="Spore Coat Polysaccharide Biosynthesis Protein SpsA, Chain A"/>
    <property type="match status" value="1"/>
</dbReference>
<sequence length="263" mass="30076">MQGGYRNKQDLNYEAKPVLSVITIVYNGSGFIERTIKSVVNQSYKNIEYIIIDGASKDNTLEIVKRYEENIALWISEKDKGIYDAMNKGLQLAKGDYVIFMNAGDQFHNETTVKRIFTTNANADIYYGDTLIVDDEGRSLGPRRLRPPEKLTWKSFRMGMLVCHQSFIVKRTLAPLYDLNYKIAADIDWCIKCMKQAKTLENVHFYIANYLSGGASWQNQKKALNERFNIMKKHYGIVSVISSHMAIVARFAVQKIQGGKMTN</sequence>
<reference evidence="2" key="1">
    <citation type="submission" date="2012-02" db="EMBL/GenBank/DDBJ databases">
        <title>The complete genome of Solitalea canadensis DSM 3403.</title>
        <authorList>
            <consortium name="US DOE Joint Genome Institute (JGI-PGF)"/>
            <person name="Lucas S."/>
            <person name="Copeland A."/>
            <person name="Lapidus A."/>
            <person name="Glavina del Rio T."/>
            <person name="Dalin E."/>
            <person name="Tice H."/>
            <person name="Bruce D."/>
            <person name="Goodwin L."/>
            <person name="Pitluck S."/>
            <person name="Peters L."/>
            <person name="Ovchinnikova G."/>
            <person name="Lu M."/>
            <person name="Kyrpides N."/>
            <person name="Mavromatis K."/>
            <person name="Ivanova N."/>
            <person name="Brettin T."/>
            <person name="Detter J.C."/>
            <person name="Han C."/>
            <person name="Larimer F."/>
            <person name="Land M."/>
            <person name="Hauser L."/>
            <person name="Markowitz V."/>
            <person name="Cheng J.-F."/>
            <person name="Hugenholtz P."/>
            <person name="Woyke T."/>
            <person name="Wu D."/>
            <person name="Spring S."/>
            <person name="Schroeder M."/>
            <person name="Kopitz M."/>
            <person name="Brambilla E."/>
            <person name="Klenk H.-P."/>
            <person name="Eisen J.A."/>
        </authorList>
    </citation>
    <scope>NUCLEOTIDE SEQUENCE</scope>
    <source>
        <strain evidence="2">DSM 3403</strain>
    </source>
</reference>
<dbReference type="GO" id="GO:0016758">
    <property type="term" value="F:hexosyltransferase activity"/>
    <property type="evidence" value="ECO:0007669"/>
    <property type="project" value="UniProtKB-ARBA"/>
</dbReference>
<dbReference type="OrthoDB" id="9788101at2"/>